<reference evidence="7 8" key="1">
    <citation type="submission" date="2019-09" db="EMBL/GenBank/DDBJ databases">
        <title>NBRP : Genome information of microbial organism related human and environment.</title>
        <authorList>
            <person name="Hattori M."/>
            <person name="Oshima K."/>
            <person name="Inaba H."/>
            <person name="Suda W."/>
            <person name="Sakamoto M."/>
            <person name="Iino T."/>
            <person name="Kitahara M."/>
            <person name="Oshida Y."/>
            <person name="Iida T."/>
            <person name="Kudo T."/>
            <person name="Itoh T."/>
            <person name="Ohkuma M."/>
        </authorList>
    </citation>
    <scope>NUCLEOTIDE SEQUENCE [LARGE SCALE GENOMIC DNA]</scope>
    <source>
        <strain evidence="7 8">Q-1</strain>
    </source>
</reference>
<gene>
    <name evidence="7" type="ORF">JCM17846_14870</name>
</gene>
<comment type="similarity">
    <text evidence="2 6">Belongs to the SURF1 family.</text>
</comment>
<name>A0A5A7N848_9PROT</name>
<keyword evidence="3 6" id="KW-0812">Transmembrane</keyword>
<proteinExistence type="inferred from homology"/>
<evidence type="ECO:0000256" key="6">
    <source>
        <dbReference type="RuleBase" id="RU363076"/>
    </source>
</evidence>
<protein>
    <recommendedName>
        <fullName evidence="6">SURF1-like protein</fullName>
    </recommendedName>
</protein>
<keyword evidence="4 6" id="KW-1133">Transmembrane helix</keyword>
<evidence type="ECO:0000313" key="7">
    <source>
        <dbReference type="EMBL" id="GER03805.1"/>
    </source>
</evidence>
<dbReference type="InterPro" id="IPR002994">
    <property type="entry name" value="Surf1/Shy1"/>
</dbReference>
<dbReference type="GO" id="GO:0005886">
    <property type="term" value="C:plasma membrane"/>
    <property type="evidence" value="ECO:0007669"/>
    <property type="project" value="UniProtKB-SubCell"/>
</dbReference>
<dbReference type="CDD" id="cd06662">
    <property type="entry name" value="SURF1"/>
    <property type="match status" value="1"/>
</dbReference>
<evidence type="ECO:0000313" key="8">
    <source>
        <dbReference type="Proteomes" id="UP000324996"/>
    </source>
</evidence>
<feature type="transmembrane region" description="Helical" evidence="6">
    <location>
        <begin position="212"/>
        <end position="234"/>
    </location>
</feature>
<sequence>MMMSRPLSHRFAPGLWPSLLTLIGVLTLIALGQWQVQRLAWKTALLAEIEARTSAPPVALPKDLSADAALRDWRYRPVTVRGTFDHAHELYLHQGRGFHIITPLIRRDGGAPVLVVRGYVPGEKLLPARRPEGLVSGLITIEGLVRMAGEPNLFTPENDPAGNRWYWRDLEAMARASGLAEVAPVYLDSLHDAPGGWPRGDTTILALPNNHLGYALTWFSFALALLVIYILYGLRRAKETSKEKAKTQSG</sequence>
<comment type="caution">
    <text evidence="6">Lacks conserved residue(s) required for the propagation of feature annotation.</text>
</comment>
<evidence type="ECO:0000256" key="4">
    <source>
        <dbReference type="ARBA" id="ARBA00022989"/>
    </source>
</evidence>
<keyword evidence="5 6" id="KW-0472">Membrane</keyword>
<evidence type="ECO:0000256" key="5">
    <source>
        <dbReference type="ARBA" id="ARBA00023136"/>
    </source>
</evidence>
<keyword evidence="6" id="KW-1003">Cell membrane</keyword>
<evidence type="ECO:0000256" key="2">
    <source>
        <dbReference type="ARBA" id="ARBA00007165"/>
    </source>
</evidence>
<dbReference type="Pfam" id="PF02104">
    <property type="entry name" value="SURF1"/>
    <property type="match status" value="1"/>
</dbReference>
<dbReference type="InterPro" id="IPR045214">
    <property type="entry name" value="Surf1/Surf4"/>
</dbReference>
<dbReference type="RefSeq" id="WP_081837257.1">
    <property type="nucleotide sequence ID" value="NZ_BKCN01000006.1"/>
</dbReference>
<evidence type="ECO:0000256" key="3">
    <source>
        <dbReference type="ARBA" id="ARBA00022692"/>
    </source>
</evidence>
<dbReference type="Proteomes" id="UP000324996">
    <property type="component" value="Unassembled WGS sequence"/>
</dbReference>
<dbReference type="PANTHER" id="PTHR23427:SF2">
    <property type="entry name" value="SURFEIT LOCUS PROTEIN 1"/>
    <property type="match status" value="1"/>
</dbReference>
<evidence type="ECO:0000256" key="1">
    <source>
        <dbReference type="ARBA" id="ARBA00004370"/>
    </source>
</evidence>
<keyword evidence="8" id="KW-1185">Reference proteome</keyword>
<organism evidence="7 8">
    <name type="scientific">Iodidimonas nitroreducens</name>
    <dbReference type="NCBI Taxonomy" id="1236968"/>
    <lineage>
        <taxon>Bacteria</taxon>
        <taxon>Pseudomonadati</taxon>
        <taxon>Pseudomonadota</taxon>
        <taxon>Alphaproteobacteria</taxon>
        <taxon>Iodidimonadales</taxon>
        <taxon>Iodidimonadaceae</taxon>
        <taxon>Iodidimonas</taxon>
    </lineage>
</organism>
<dbReference type="PROSITE" id="PS50895">
    <property type="entry name" value="SURF1"/>
    <property type="match status" value="1"/>
</dbReference>
<comment type="caution">
    <text evidence="7">The sequence shown here is derived from an EMBL/GenBank/DDBJ whole genome shotgun (WGS) entry which is preliminary data.</text>
</comment>
<dbReference type="AlphaFoldDB" id="A0A5A7N848"/>
<dbReference type="EMBL" id="BKCN01000006">
    <property type="protein sequence ID" value="GER03805.1"/>
    <property type="molecule type" value="Genomic_DNA"/>
</dbReference>
<comment type="subcellular location">
    <subcellularLocation>
        <location evidence="6">Cell membrane</location>
        <topology evidence="6">Multi-pass membrane protein</topology>
    </subcellularLocation>
    <subcellularLocation>
        <location evidence="1">Membrane</location>
    </subcellularLocation>
</comment>
<dbReference type="PANTHER" id="PTHR23427">
    <property type="entry name" value="SURFEIT LOCUS PROTEIN"/>
    <property type="match status" value="1"/>
</dbReference>
<accession>A0A5A7N848</accession>